<keyword evidence="5" id="KW-1185">Reference proteome</keyword>
<dbReference type="OrthoDB" id="9784703at2"/>
<keyword evidence="1" id="KW-0175">Coiled coil</keyword>
<dbReference type="InterPro" id="IPR016047">
    <property type="entry name" value="M23ase_b-sheet_dom"/>
</dbReference>
<evidence type="ECO:0000313" key="4">
    <source>
        <dbReference type="EMBL" id="PPU95538.1"/>
    </source>
</evidence>
<dbReference type="GO" id="GO:0004222">
    <property type="term" value="F:metalloendopeptidase activity"/>
    <property type="evidence" value="ECO:0007669"/>
    <property type="project" value="TreeGrafter"/>
</dbReference>
<feature type="compositionally biased region" description="Basic and acidic residues" evidence="2">
    <location>
        <begin position="284"/>
        <end position="296"/>
    </location>
</feature>
<dbReference type="RefSeq" id="WP_128416812.1">
    <property type="nucleotide sequence ID" value="NZ_MDEJ01000040.1"/>
</dbReference>
<evidence type="ECO:0000256" key="1">
    <source>
        <dbReference type="SAM" id="Coils"/>
    </source>
</evidence>
<dbReference type="AlphaFoldDB" id="A0A2S7ER03"/>
<feature type="compositionally biased region" description="Low complexity" evidence="2">
    <location>
        <begin position="271"/>
        <end position="281"/>
    </location>
</feature>
<accession>A0A2S7ER03</accession>
<feature type="compositionally biased region" description="Low complexity" evidence="2">
    <location>
        <begin position="205"/>
        <end position="217"/>
    </location>
</feature>
<dbReference type="InterPro" id="IPR011055">
    <property type="entry name" value="Dup_hybrid_motif"/>
</dbReference>
<gene>
    <name evidence="4" type="ORF">XpopCFBP1817_08545</name>
</gene>
<name>A0A2S7ER03_9XANT</name>
<feature type="region of interest" description="Disordered" evidence="2">
    <location>
        <begin position="271"/>
        <end position="308"/>
    </location>
</feature>
<dbReference type="FunFam" id="2.70.70.10:FF:000003">
    <property type="entry name" value="Murein hydrolase activator EnvC"/>
    <property type="match status" value="1"/>
</dbReference>
<feature type="coiled-coil region" evidence="1">
    <location>
        <begin position="49"/>
        <end position="132"/>
    </location>
</feature>
<dbReference type="PANTHER" id="PTHR21666:SF270">
    <property type="entry name" value="MUREIN HYDROLASE ACTIVATOR ENVC"/>
    <property type="match status" value="1"/>
</dbReference>
<dbReference type="PANTHER" id="PTHR21666">
    <property type="entry name" value="PEPTIDASE-RELATED"/>
    <property type="match status" value="1"/>
</dbReference>
<dbReference type="InterPro" id="IPR050570">
    <property type="entry name" value="Cell_wall_metabolism_enzyme"/>
</dbReference>
<dbReference type="SUPFAM" id="SSF51261">
    <property type="entry name" value="Duplicated hybrid motif"/>
    <property type="match status" value="1"/>
</dbReference>
<evidence type="ECO:0000259" key="3">
    <source>
        <dbReference type="Pfam" id="PF01551"/>
    </source>
</evidence>
<feature type="domain" description="M23ase beta-sheet core" evidence="3">
    <location>
        <begin position="335"/>
        <end position="429"/>
    </location>
</feature>
<comment type="caution">
    <text evidence="4">The sequence shown here is derived from an EMBL/GenBank/DDBJ whole genome shotgun (WGS) entry which is preliminary data.</text>
</comment>
<evidence type="ECO:0000256" key="2">
    <source>
        <dbReference type="SAM" id="MobiDB-lite"/>
    </source>
</evidence>
<dbReference type="Pfam" id="PF01551">
    <property type="entry name" value="Peptidase_M23"/>
    <property type="match status" value="1"/>
</dbReference>
<dbReference type="EMBL" id="MDEJ01000040">
    <property type="protein sequence ID" value="PPU95538.1"/>
    <property type="molecule type" value="Genomic_DNA"/>
</dbReference>
<dbReference type="Proteomes" id="UP000239939">
    <property type="component" value="Unassembled WGS sequence"/>
</dbReference>
<feature type="region of interest" description="Disordered" evidence="2">
    <location>
        <begin position="201"/>
        <end position="225"/>
    </location>
</feature>
<reference evidence="5" key="1">
    <citation type="submission" date="2016-08" db="EMBL/GenBank/DDBJ databases">
        <authorList>
            <person name="Merda D."/>
            <person name="Briand M."/>
            <person name="Taghouti G."/>
            <person name="Carrere S."/>
            <person name="Gouzy J."/>
            <person name="Portier P."/>
            <person name="Jacques M.-A."/>
            <person name="Fischer-Le Saux M."/>
        </authorList>
    </citation>
    <scope>NUCLEOTIDE SEQUENCE [LARGE SCALE GENOMIC DNA]</scope>
    <source>
        <strain evidence="5">CFBP1817</strain>
    </source>
</reference>
<protein>
    <submittedName>
        <fullName evidence="4">Peptidase M23</fullName>
    </submittedName>
</protein>
<dbReference type="CDD" id="cd12797">
    <property type="entry name" value="M23_peptidase"/>
    <property type="match status" value="1"/>
</dbReference>
<sequence length="436" mass="47254">MPPSPAPRSRLPLAHATVRSRAWLAATVLACTLLACTLLGSAGASAQSQREAERKLQQLRDELKTITADRRELESKRGTAAQQLRQADEKVAKTARALSQTESAMREQEQHLGKLEQDRAQLQRGLQTQRVQLAALLRAADQVGRNAPLKVLLSQDTVGDATRRLADHRYVQNARAQRIQGLTTQLEALSKVQQDIANRRQTLDSARAQQKAQASSLQKDRSQQAVTVAQLDERYTQRAEREKALGQDAKSLEQLLANLRAAEAERRAAARRAAAEAAAQAKRGKIDRPERPDRPGKTPPQVIASAPAPKVGGLSWPVSGNLLARFNATLPDGHTSKGVLIGAPKGSTVSAVADGTVVFSDWMTGYGMILIVDHGNGYMSLYAHNDTLLRDAGASIKRGEAVAKVGSSGGQGVPALYFELRRNGQPVDPSSWLQRR</sequence>
<proteinExistence type="predicted"/>
<dbReference type="Gene3D" id="2.70.70.10">
    <property type="entry name" value="Glucose Permease (Domain IIA)"/>
    <property type="match status" value="1"/>
</dbReference>
<evidence type="ECO:0000313" key="5">
    <source>
        <dbReference type="Proteomes" id="UP000239939"/>
    </source>
</evidence>
<dbReference type="Gene3D" id="6.10.250.3150">
    <property type="match status" value="1"/>
</dbReference>
<organism evidence="4 5">
    <name type="scientific">Xanthomonas populi</name>
    <dbReference type="NCBI Taxonomy" id="53414"/>
    <lineage>
        <taxon>Bacteria</taxon>
        <taxon>Pseudomonadati</taxon>
        <taxon>Pseudomonadota</taxon>
        <taxon>Gammaproteobacteria</taxon>
        <taxon>Lysobacterales</taxon>
        <taxon>Lysobacteraceae</taxon>
        <taxon>Xanthomonas</taxon>
    </lineage>
</organism>